<keyword evidence="4 8" id="KW-1133">Transmembrane helix</keyword>
<feature type="transmembrane region" description="Helical" evidence="8">
    <location>
        <begin position="122"/>
        <end position="139"/>
    </location>
</feature>
<sequence length="325" mass="38028">MSEKNFTAESDPGSFSLEEVQPNENNNPLQPSQKQGVNTYSKLRCNRYKIGRQTRVVVIEKPLTFMSFLPLVFYLIMYGLILQTICMILKKVSKKTYDLLIFSVLFFTPPLILLFFKTYTFLFIWIAFSSPMVLLYLKIKKKPVDKDLPRKVFNIFKILFMITNLGVFLFQFCTIMTFLFLPSVFLIFFLCFLVFLYFAVLSREIVYFFSEAMATNTGFYSKEGVPNRNNNDTLCMICTKAFDNTEPIHTLICSHSFHENCIKGWCMIAKKNSCPYCKKGVDLETIPKDIWYKSEIWFYPLINTTRGLIVLIISLIITIFYKLQK</sequence>
<dbReference type="Gene3D" id="3.30.40.10">
    <property type="entry name" value="Zinc/RING finger domain, C3HC4 (zinc finger)"/>
    <property type="match status" value="1"/>
</dbReference>
<feature type="transmembrane region" description="Helical" evidence="8">
    <location>
        <begin position="178"/>
        <end position="200"/>
    </location>
</feature>
<dbReference type="EMBL" id="JPQZ01000033">
    <property type="protein sequence ID" value="KKO75093.1"/>
    <property type="molecule type" value="Genomic_DNA"/>
</dbReference>
<keyword evidence="6" id="KW-0862">Zinc</keyword>
<feature type="transmembrane region" description="Helical" evidence="8">
    <location>
        <begin position="96"/>
        <end position="116"/>
    </location>
</feature>
<dbReference type="InterPro" id="IPR013083">
    <property type="entry name" value="Znf_RING/FYVE/PHD"/>
</dbReference>
<evidence type="ECO:0000256" key="5">
    <source>
        <dbReference type="ARBA" id="ARBA00023136"/>
    </source>
</evidence>
<feature type="compositionally biased region" description="Polar residues" evidence="7">
    <location>
        <begin position="22"/>
        <end position="36"/>
    </location>
</feature>
<dbReference type="GO" id="GO:0036503">
    <property type="term" value="P:ERAD pathway"/>
    <property type="evidence" value="ECO:0007669"/>
    <property type="project" value="TreeGrafter"/>
</dbReference>
<dbReference type="PROSITE" id="PS50089">
    <property type="entry name" value="ZF_RING_2"/>
    <property type="match status" value="1"/>
</dbReference>
<keyword evidence="11" id="KW-1185">Reference proteome</keyword>
<dbReference type="InterPro" id="IPR040176">
    <property type="entry name" value="RNF121/RNF175"/>
</dbReference>
<dbReference type="VEuPathDB" id="MicrosporidiaDB:AAJ76_3300040092"/>
<evidence type="ECO:0000256" key="7">
    <source>
        <dbReference type="SAM" id="MobiDB-lite"/>
    </source>
</evidence>
<evidence type="ECO:0000313" key="11">
    <source>
        <dbReference type="Proteomes" id="UP000034350"/>
    </source>
</evidence>
<dbReference type="GO" id="GO:0061630">
    <property type="term" value="F:ubiquitin protein ligase activity"/>
    <property type="evidence" value="ECO:0007669"/>
    <property type="project" value="TreeGrafter"/>
</dbReference>
<keyword evidence="2 8" id="KW-0812">Transmembrane</keyword>
<evidence type="ECO:0000256" key="1">
    <source>
        <dbReference type="ARBA" id="ARBA00004141"/>
    </source>
</evidence>
<feature type="region of interest" description="Disordered" evidence="7">
    <location>
        <begin position="1"/>
        <end position="36"/>
    </location>
</feature>
<keyword evidence="6" id="KW-0863">Zinc-finger</keyword>
<dbReference type="GO" id="GO:0008270">
    <property type="term" value="F:zinc ion binding"/>
    <property type="evidence" value="ECO:0007669"/>
    <property type="project" value="UniProtKB-KW"/>
</dbReference>
<dbReference type="Pfam" id="PF13639">
    <property type="entry name" value="zf-RING_2"/>
    <property type="match status" value="1"/>
</dbReference>
<dbReference type="VEuPathDB" id="MicrosporidiaDB:NCER_100150"/>
<dbReference type="InterPro" id="IPR001841">
    <property type="entry name" value="Znf_RING"/>
</dbReference>
<dbReference type="RefSeq" id="XP_024330835.1">
    <property type="nucleotide sequence ID" value="XM_024475217.1"/>
</dbReference>
<evidence type="ECO:0000256" key="6">
    <source>
        <dbReference type="PROSITE-ProRule" id="PRU00175"/>
    </source>
</evidence>
<feature type="transmembrane region" description="Helical" evidence="8">
    <location>
        <begin position="296"/>
        <end position="321"/>
    </location>
</feature>
<evidence type="ECO:0000256" key="4">
    <source>
        <dbReference type="ARBA" id="ARBA00022989"/>
    </source>
</evidence>
<dbReference type="GO" id="GO:0005789">
    <property type="term" value="C:endoplasmic reticulum membrane"/>
    <property type="evidence" value="ECO:0007669"/>
    <property type="project" value="TreeGrafter"/>
</dbReference>
<dbReference type="PANTHER" id="PTHR13407:SF0">
    <property type="entry name" value="FI05221P"/>
    <property type="match status" value="1"/>
</dbReference>
<gene>
    <name evidence="10" type="ORF">AAJ76_3300040092</name>
</gene>
<comment type="subcellular location">
    <subcellularLocation>
        <location evidence="1">Membrane</location>
        <topology evidence="1">Multi-pass membrane protein</topology>
    </subcellularLocation>
</comment>
<feature type="transmembrane region" description="Helical" evidence="8">
    <location>
        <begin position="71"/>
        <end position="89"/>
    </location>
</feature>
<feature type="domain" description="RING-type" evidence="9">
    <location>
        <begin position="235"/>
        <end position="278"/>
    </location>
</feature>
<dbReference type="PANTHER" id="PTHR13407">
    <property type="entry name" value="RNF121 PROTEIN"/>
    <property type="match status" value="1"/>
</dbReference>
<dbReference type="SUPFAM" id="SSF57850">
    <property type="entry name" value="RING/U-box"/>
    <property type="match status" value="1"/>
</dbReference>
<dbReference type="GeneID" id="36320151"/>
<dbReference type="Proteomes" id="UP000034350">
    <property type="component" value="Unassembled WGS sequence"/>
</dbReference>
<organism evidence="10 11">
    <name type="scientific">Vairimorpha ceranae</name>
    <dbReference type="NCBI Taxonomy" id="40302"/>
    <lineage>
        <taxon>Eukaryota</taxon>
        <taxon>Fungi</taxon>
        <taxon>Fungi incertae sedis</taxon>
        <taxon>Microsporidia</taxon>
        <taxon>Nosematidae</taxon>
        <taxon>Vairimorpha</taxon>
    </lineage>
</organism>
<dbReference type="AlphaFoldDB" id="A0A0F9WQ68"/>
<name>A0A0F9WQ68_9MICR</name>
<protein>
    <submittedName>
        <fullName evidence="10">Ring finger protein 121</fullName>
    </submittedName>
</protein>
<comment type="caution">
    <text evidence="10">The sequence shown here is derived from an EMBL/GenBank/DDBJ whole genome shotgun (WGS) entry which is preliminary data.</text>
</comment>
<proteinExistence type="predicted"/>
<dbReference type="OrthoDB" id="8062037at2759"/>
<keyword evidence="5 8" id="KW-0472">Membrane</keyword>
<evidence type="ECO:0000313" key="10">
    <source>
        <dbReference type="EMBL" id="KKO75093.1"/>
    </source>
</evidence>
<evidence type="ECO:0000256" key="8">
    <source>
        <dbReference type="SAM" id="Phobius"/>
    </source>
</evidence>
<evidence type="ECO:0000256" key="2">
    <source>
        <dbReference type="ARBA" id="ARBA00022692"/>
    </source>
</evidence>
<evidence type="ECO:0000259" key="9">
    <source>
        <dbReference type="PROSITE" id="PS50089"/>
    </source>
</evidence>
<keyword evidence="3" id="KW-0479">Metal-binding</keyword>
<evidence type="ECO:0000256" key="3">
    <source>
        <dbReference type="ARBA" id="ARBA00022723"/>
    </source>
</evidence>
<reference evidence="10 11" key="1">
    <citation type="journal article" date="2015" name="Environ. Microbiol.">
        <title>Genome analyses suggest the presence of polyploidy and recent human-driven expansions in eight global populations of the honeybee pathogen Nosema ceranae.</title>
        <authorList>
            <person name="Pelin A."/>
            <person name="Selman M."/>
            <person name="Aris-Brosou S."/>
            <person name="Farinelli L."/>
            <person name="Corradi N."/>
        </authorList>
    </citation>
    <scope>NUCLEOTIDE SEQUENCE [LARGE SCALE GENOMIC DNA]</scope>
    <source>
        <strain evidence="10 11">PA08 1199</strain>
    </source>
</reference>
<feature type="transmembrane region" description="Helical" evidence="8">
    <location>
        <begin position="151"/>
        <end position="172"/>
    </location>
</feature>
<accession>A0A0F9WQ68</accession>
<dbReference type="OMA" id="PYWERTH"/>
<dbReference type="GO" id="GO:0000139">
    <property type="term" value="C:Golgi membrane"/>
    <property type="evidence" value="ECO:0007669"/>
    <property type="project" value="TreeGrafter"/>
</dbReference>